<dbReference type="EMBL" id="CAJNOJ010000873">
    <property type="protein sequence ID" value="CAF1530449.1"/>
    <property type="molecule type" value="Genomic_DNA"/>
</dbReference>
<dbReference type="Gene3D" id="2.160.20.80">
    <property type="entry name" value="E3 ubiquitin-protein ligase SopA"/>
    <property type="match status" value="2"/>
</dbReference>
<dbReference type="InterPro" id="IPR051082">
    <property type="entry name" value="Pentapeptide-BTB/POZ_domain"/>
</dbReference>
<dbReference type="PANTHER" id="PTHR14136:SF17">
    <property type="entry name" value="BTB_POZ DOMAIN-CONTAINING PROTEIN KCTD9"/>
    <property type="match status" value="1"/>
</dbReference>
<dbReference type="SUPFAM" id="SSF141571">
    <property type="entry name" value="Pentapeptide repeat-like"/>
    <property type="match status" value="2"/>
</dbReference>
<feature type="transmembrane region" description="Helical" evidence="1">
    <location>
        <begin position="37"/>
        <end position="56"/>
    </location>
</feature>
<keyword evidence="1" id="KW-1133">Transmembrane helix</keyword>
<evidence type="ECO:0008006" key="4">
    <source>
        <dbReference type="Google" id="ProtNLM"/>
    </source>
</evidence>
<evidence type="ECO:0000256" key="1">
    <source>
        <dbReference type="SAM" id="Phobius"/>
    </source>
</evidence>
<dbReference type="Pfam" id="PF00805">
    <property type="entry name" value="Pentapeptide"/>
    <property type="match status" value="3"/>
</dbReference>
<comment type="caution">
    <text evidence="2">The sequence shown here is derived from an EMBL/GenBank/DDBJ whole genome shotgun (WGS) entry which is preliminary data.</text>
</comment>
<accession>A0A815VH93</accession>
<dbReference type="InterPro" id="IPR001646">
    <property type="entry name" value="5peptide_repeat"/>
</dbReference>
<organism evidence="2 3">
    <name type="scientific">Adineta ricciae</name>
    <name type="common">Rotifer</name>
    <dbReference type="NCBI Taxonomy" id="249248"/>
    <lineage>
        <taxon>Eukaryota</taxon>
        <taxon>Metazoa</taxon>
        <taxon>Spiralia</taxon>
        <taxon>Gnathifera</taxon>
        <taxon>Rotifera</taxon>
        <taxon>Eurotatoria</taxon>
        <taxon>Bdelloidea</taxon>
        <taxon>Adinetida</taxon>
        <taxon>Adinetidae</taxon>
        <taxon>Adineta</taxon>
    </lineage>
</organism>
<dbReference type="OrthoDB" id="10005413at2759"/>
<dbReference type="Proteomes" id="UP000663852">
    <property type="component" value="Unassembled WGS sequence"/>
</dbReference>
<evidence type="ECO:0000313" key="3">
    <source>
        <dbReference type="Proteomes" id="UP000663852"/>
    </source>
</evidence>
<keyword evidence="1" id="KW-0472">Membrane</keyword>
<keyword evidence="1" id="KW-0812">Transmembrane</keyword>
<proteinExistence type="predicted"/>
<protein>
    <recommendedName>
        <fullName evidence="4">Pentapeptide repeat-containing protein</fullName>
    </recommendedName>
</protein>
<reference evidence="2" key="1">
    <citation type="submission" date="2021-02" db="EMBL/GenBank/DDBJ databases">
        <authorList>
            <person name="Nowell W R."/>
        </authorList>
    </citation>
    <scope>NUCLEOTIDE SEQUENCE</scope>
</reference>
<dbReference type="AlphaFoldDB" id="A0A815VH93"/>
<name>A0A815VH93_ADIRI</name>
<gene>
    <name evidence="2" type="ORF">EDS130_LOCUS44531</name>
</gene>
<evidence type="ECO:0000313" key="2">
    <source>
        <dbReference type="EMBL" id="CAF1530449.1"/>
    </source>
</evidence>
<dbReference type="PANTHER" id="PTHR14136">
    <property type="entry name" value="BTB_POZ DOMAIN-CONTAINING PROTEIN KCTD9"/>
    <property type="match status" value="1"/>
</dbReference>
<sequence length="480" mass="54919">MEESHNIKKLKDEDEDAMIKVDLQNSDKKKHTTCLEWCQLIATICIPIIIALYTIIQDRQNLHKANMSRATELQIAEENRLNELLIAEENRQKDRDLAKDQQWENILVEYHRFLSGFFVQKGLSLKESDGTILLSVSHTTLNQLNVKRKSYVIRSLYEAKLIALNINSDQSRSSFLEIGGIDLSNIMLGSVHDPQGPQSLLFYIDWSYLYLPRAILVNASIRYAILNCAFLHNTKLDSADLSFAYVREAKCFNKWRESSAEFSTSSLVNATLYHADFNDVSFYNATLTFANMSNIQCCDCDFRTANLVRVDLSGCNISRSQYHTLLREFESTNLSYTTADLSIFHSLTFDYSDWSHVQAKQIRMINCTFVNATMINASFVKGSLSNVLFQQTDLSYIDMTYAILKNISFIDTIMYYANLSYIKCEYCNFINIDLRNSLLRNASLLYSNFVNCSIDEKQVGEIIDLGGSKLPNETIVQGND</sequence>